<dbReference type="PANTHER" id="PTHR21650:SF4">
    <property type="entry name" value="MEMBRALIN"/>
    <property type="match status" value="1"/>
</dbReference>
<dbReference type="PANTHER" id="PTHR21650">
    <property type="entry name" value="MEMBRALIN/KINETOCHORE PROTEIN NUF2"/>
    <property type="match status" value="1"/>
</dbReference>
<evidence type="ECO:0000256" key="1">
    <source>
        <dbReference type="SAM" id="MobiDB-lite"/>
    </source>
</evidence>
<dbReference type="AlphaFoldDB" id="A0ABD2XKG3"/>
<feature type="compositionally biased region" description="Low complexity" evidence="1">
    <location>
        <begin position="158"/>
        <end position="177"/>
    </location>
</feature>
<gene>
    <name evidence="2" type="ORF">TKK_002358</name>
</gene>
<feature type="compositionally biased region" description="Polar residues" evidence="1">
    <location>
        <begin position="209"/>
        <end position="221"/>
    </location>
</feature>
<sequence>MHRCGAKFIYTRFFYLYHFTFYAYQYRFNGQYSSLALLTSWLFIEHSMVYFFHHYELPTILQQAQLQQMLYHNPGAARTFGAQPAAAGAAAGAGSGSAASRAGADGNDRQQQVPGYNAQRRSFEQEAEERQDRTQSDYIDELTRLERSIPPPRRRVSESSSALSSGVSQNQESSSGSTVLGAQSAPPPPAGSNVLGAKSSPAPQPPASTETNSLSQASSAESFEVIEPSEDSSIIASTTETIINRRQQQPQQPPPQF</sequence>
<name>A0ABD2XKG3_9HYME</name>
<feature type="compositionally biased region" description="Low complexity" evidence="1">
    <location>
        <begin position="231"/>
        <end position="250"/>
    </location>
</feature>
<feature type="compositionally biased region" description="Low complexity" evidence="1">
    <location>
        <begin position="91"/>
        <end position="105"/>
    </location>
</feature>
<evidence type="ECO:0008006" key="4">
    <source>
        <dbReference type="Google" id="ProtNLM"/>
    </source>
</evidence>
<evidence type="ECO:0000313" key="3">
    <source>
        <dbReference type="Proteomes" id="UP001627154"/>
    </source>
</evidence>
<feature type="region of interest" description="Disordered" evidence="1">
    <location>
        <begin position="91"/>
        <end position="257"/>
    </location>
</feature>
<feature type="compositionally biased region" description="Basic and acidic residues" evidence="1">
    <location>
        <begin position="121"/>
        <end position="147"/>
    </location>
</feature>
<comment type="caution">
    <text evidence="2">The sequence shown here is derived from an EMBL/GenBank/DDBJ whole genome shotgun (WGS) entry which is preliminary data.</text>
</comment>
<dbReference type="EMBL" id="JBJJXI010000021">
    <property type="protein sequence ID" value="KAL3405334.1"/>
    <property type="molecule type" value="Genomic_DNA"/>
</dbReference>
<evidence type="ECO:0000313" key="2">
    <source>
        <dbReference type="EMBL" id="KAL3405334.1"/>
    </source>
</evidence>
<reference evidence="2 3" key="1">
    <citation type="journal article" date="2024" name="bioRxiv">
        <title>A reference genome for Trichogramma kaykai: A tiny desert-dwelling parasitoid wasp with competing sex-ratio distorters.</title>
        <authorList>
            <person name="Culotta J."/>
            <person name="Lindsey A.R."/>
        </authorList>
    </citation>
    <scope>NUCLEOTIDE SEQUENCE [LARGE SCALE GENOMIC DNA]</scope>
    <source>
        <strain evidence="2 3">KSX58</strain>
    </source>
</reference>
<proteinExistence type="predicted"/>
<protein>
    <recommendedName>
        <fullName evidence="4">Membralin</fullName>
    </recommendedName>
</protein>
<accession>A0ABD2XKG3</accession>
<keyword evidence="3" id="KW-1185">Reference proteome</keyword>
<dbReference type="Proteomes" id="UP001627154">
    <property type="component" value="Unassembled WGS sequence"/>
</dbReference>
<organism evidence="2 3">
    <name type="scientific">Trichogramma kaykai</name>
    <dbReference type="NCBI Taxonomy" id="54128"/>
    <lineage>
        <taxon>Eukaryota</taxon>
        <taxon>Metazoa</taxon>
        <taxon>Ecdysozoa</taxon>
        <taxon>Arthropoda</taxon>
        <taxon>Hexapoda</taxon>
        <taxon>Insecta</taxon>
        <taxon>Pterygota</taxon>
        <taxon>Neoptera</taxon>
        <taxon>Endopterygota</taxon>
        <taxon>Hymenoptera</taxon>
        <taxon>Apocrita</taxon>
        <taxon>Proctotrupomorpha</taxon>
        <taxon>Chalcidoidea</taxon>
        <taxon>Trichogrammatidae</taxon>
        <taxon>Trichogramma</taxon>
    </lineage>
</organism>